<dbReference type="InterPro" id="IPR007607">
    <property type="entry name" value="BacA/B"/>
</dbReference>
<keyword evidence="3" id="KW-1185">Reference proteome</keyword>
<dbReference type="EMBL" id="PVNK01000124">
    <property type="protein sequence ID" value="PRQ02302.1"/>
    <property type="molecule type" value="Genomic_DNA"/>
</dbReference>
<sequence length="125" mass="13080">MALPTEPDAPCVIGNQILIRGTLVGEEDLVVEGRIEGAITLAGHLTVAEAGVIEANLDVDSVEVRGEVIGDISAARSITIQQGARVQGNVRAPRVIINDGARFRGSVEMKVDLPDDLAKALARSS</sequence>
<evidence type="ECO:0000313" key="3">
    <source>
        <dbReference type="Proteomes" id="UP000237968"/>
    </source>
</evidence>
<dbReference type="OrthoDB" id="119922at2"/>
<dbReference type="Pfam" id="PF04519">
    <property type="entry name" value="Bactofilin"/>
    <property type="match status" value="1"/>
</dbReference>
<evidence type="ECO:0000313" key="2">
    <source>
        <dbReference type="EMBL" id="PRQ02302.1"/>
    </source>
</evidence>
<dbReference type="PANTHER" id="PTHR35024:SF4">
    <property type="entry name" value="POLYMER-FORMING CYTOSKELETAL PROTEIN"/>
    <property type="match status" value="1"/>
</dbReference>
<dbReference type="AlphaFoldDB" id="A0A2S9YB71"/>
<proteinExistence type="inferred from homology"/>
<accession>A0A2S9YB71</accession>
<comment type="caution">
    <text evidence="2">The sequence shown here is derived from an EMBL/GenBank/DDBJ whole genome shotgun (WGS) entry which is preliminary data.</text>
</comment>
<organism evidence="2 3">
    <name type="scientific">Enhygromyxa salina</name>
    <dbReference type="NCBI Taxonomy" id="215803"/>
    <lineage>
        <taxon>Bacteria</taxon>
        <taxon>Pseudomonadati</taxon>
        <taxon>Myxococcota</taxon>
        <taxon>Polyangia</taxon>
        <taxon>Nannocystales</taxon>
        <taxon>Nannocystaceae</taxon>
        <taxon>Enhygromyxa</taxon>
    </lineage>
</organism>
<dbReference type="RefSeq" id="WP_106391857.1">
    <property type="nucleotide sequence ID" value="NZ_PVNK01000124.1"/>
</dbReference>
<dbReference type="Proteomes" id="UP000237968">
    <property type="component" value="Unassembled WGS sequence"/>
</dbReference>
<dbReference type="PANTHER" id="PTHR35024">
    <property type="entry name" value="HYPOTHETICAL CYTOSOLIC PROTEIN"/>
    <property type="match status" value="1"/>
</dbReference>
<protein>
    <submittedName>
        <fullName evidence="2">Polymer-forming cytoskeletal</fullName>
    </submittedName>
</protein>
<gene>
    <name evidence="2" type="ORF">ENSA5_24540</name>
</gene>
<reference evidence="2 3" key="1">
    <citation type="submission" date="2018-03" db="EMBL/GenBank/DDBJ databases">
        <title>Draft Genome Sequences of the Obligatory Marine Myxobacteria Enhygromyxa salina SWB005.</title>
        <authorList>
            <person name="Poehlein A."/>
            <person name="Moghaddam J.A."/>
            <person name="Harms H."/>
            <person name="Alanjari M."/>
            <person name="Koenig G.M."/>
            <person name="Daniel R."/>
            <person name="Schaeberle T.F."/>
        </authorList>
    </citation>
    <scope>NUCLEOTIDE SEQUENCE [LARGE SCALE GENOMIC DNA]</scope>
    <source>
        <strain evidence="2 3">SWB005</strain>
    </source>
</reference>
<evidence type="ECO:0000256" key="1">
    <source>
        <dbReference type="ARBA" id="ARBA00044755"/>
    </source>
</evidence>
<comment type="similarity">
    <text evidence="1">Belongs to the bactofilin family.</text>
</comment>
<name>A0A2S9YB71_9BACT</name>